<evidence type="ECO:0000313" key="6">
    <source>
        <dbReference type="Proteomes" id="UP001203004"/>
    </source>
</evidence>
<dbReference type="InterPro" id="IPR019887">
    <property type="entry name" value="Tscrpt_reg_AsnC/Lrp_C"/>
</dbReference>
<keyword evidence="6" id="KW-1185">Reference proteome</keyword>
<dbReference type="SMART" id="SM00344">
    <property type="entry name" value="HTH_ASNC"/>
    <property type="match status" value="1"/>
</dbReference>
<dbReference type="PROSITE" id="PS50956">
    <property type="entry name" value="HTH_ASNC_2"/>
    <property type="match status" value="1"/>
</dbReference>
<dbReference type="Gene3D" id="3.30.70.920">
    <property type="match status" value="1"/>
</dbReference>
<keyword evidence="3" id="KW-0804">Transcription</keyword>
<dbReference type="Pfam" id="PF13412">
    <property type="entry name" value="HTH_24"/>
    <property type="match status" value="1"/>
</dbReference>
<evidence type="ECO:0000313" key="5">
    <source>
        <dbReference type="EMBL" id="MCL1632751.1"/>
    </source>
</evidence>
<dbReference type="InterPro" id="IPR036390">
    <property type="entry name" value="WH_DNA-bd_sf"/>
</dbReference>
<keyword evidence="2" id="KW-0238">DNA-binding</keyword>
<dbReference type="EMBL" id="JAMAST010000021">
    <property type="protein sequence ID" value="MCL1632751.1"/>
    <property type="molecule type" value="Genomic_DNA"/>
</dbReference>
<dbReference type="Gene3D" id="1.10.10.10">
    <property type="entry name" value="Winged helix-like DNA-binding domain superfamily/Winged helix DNA-binding domain"/>
    <property type="match status" value="1"/>
</dbReference>
<dbReference type="Proteomes" id="UP001203004">
    <property type="component" value="Unassembled WGS sequence"/>
</dbReference>
<evidence type="ECO:0000259" key="4">
    <source>
        <dbReference type="PROSITE" id="PS50956"/>
    </source>
</evidence>
<dbReference type="PANTHER" id="PTHR30154">
    <property type="entry name" value="LEUCINE-RESPONSIVE REGULATORY PROTEIN"/>
    <property type="match status" value="1"/>
</dbReference>
<organism evidence="5 6">
    <name type="scientific">Sporolactobacillus mangiferae</name>
    <dbReference type="NCBI Taxonomy" id="2940498"/>
    <lineage>
        <taxon>Bacteria</taxon>
        <taxon>Bacillati</taxon>
        <taxon>Bacillota</taxon>
        <taxon>Bacilli</taxon>
        <taxon>Bacillales</taxon>
        <taxon>Sporolactobacillaceae</taxon>
        <taxon>Sporolactobacillus</taxon>
    </lineage>
</organism>
<feature type="domain" description="HTH asnC-type" evidence="4">
    <location>
        <begin position="1"/>
        <end position="62"/>
    </location>
</feature>
<dbReference type="SUPFAM" id="SSF54909">
    <property type="entry name" value="Dimeric alpha+beta barrel"/>
    <property type="match status" value="1"/>
</dbReference>
<name>A0ABT0MCZ9_9BACL</name>
<dbReference type="SUPFAM" id="SSF46785">
    <property type="entry name" value="Winged helix' DNA-binding domain"/>
    <property type="match status" value="1"/>
</dbReference>
<dbReference type="RefSeq" id="WP_249102835.1">
    <property type="nucleotide sequence ID" value="NZ_JAMAST010000021.1"/>
</dbReference>
<accession>A0ABT0MCZ9</accession>
<protein>
    <submittedName>
        <fullName evidence="5">Lrp/AsnC family transcriptional regulator</fullName>
    </submittedName>
</protein>
<evidence type="ECO:0000256" key="3">
    <source>
        <dbReference type="ARBA" id="ARBA00023163"/>
    </source>
</evidence>
<sequence>MDSIDRKILNRLQQNARVSLKALAKECYISSPTISARMHHMEQSGMIKNYYTLIDYKKAGYPIKAFINIKVDPVDKGEFYKYIEAVPNVLECNCVSGEFSMLIKVIFESTELLDTFINSLQRFGKTNTQIVFSTPVDVRGMRLNE</sequence>
<dbReference type="InterPro" id="IPR000485">
    <property type="entry name" value="AsnC-type_HTH_dom"/>
</dbReference>
<dbReference type="InterPro" id="IPR019888">
    <property type="entry name" value="Tscrpt_reg_AsnC-like"/>
</dbReference>
<dbReference type="Pfam" id="PF01037">
    <property type="entry name" value="AsnC_trans_reg"/>
    <property type="match status" value="1"/>
</dbReference>
<dbReference type="PRINTS" id="PR00033">
    <property type="entry name" value="HTHASNC"/>
</dbReference>
<dbReference type="InterPro" id="IPR036388">
    <property type="entry name" value="WH-like_DNA-bd_sf"/>
</dbReference>
<comment type="caution">
    <text evidence="5">The sequence shown here is derived from an EMBL/GenBank/DDBJ whole genome shotgun (WGS) entry which is preliminary data.</text>
</comment>
<gene>
    <name evidence="5" type="ORF">M3N64_12555</name>
</gene>
<proteinExistence type="predicted"/>
<keyword evidence="1" id="KW-0805">Transcription regulation</keyword>
<reference evidence="5 6" key="1">
    <citation type="submission" date="2022-05" db="EMBL/GenBank/DDBJ databases">
        <title>Sporolactobacillus sp nov CPB3-1, isolated from tree bark (Mangifera indica L.).</title>
        <authorList>
            <person name="Phuengjayaem S."/>
            <person name="Tanasupawat S."/>
        </authorList>
    </citation>
    <scope>NUCLEOTIDE SEQUENCE [LARGE SCALE GENOMIC DNA]</scope>
    <source>
        <strain evidence="5 6">CPB3-1</strain>
    </source>
</reference>
<dbReference type="InterPro" id="IPR011008">
    <property type="entry name" value="Dimeric_a/b-barrel"/>
</dbReference>
<dbReference type="PANTHER" id="PTHR30154:SF53">
    <property type="entry name" value="HTH-TYPE TRANSCRIPTIONAL REGULATOR LRPC"/>
    <property type="match status" value="1"/>
</dbReference>
<evidence type="ECO:0000256" key="1">
    <source>
        <dbReference type="ARBA" id="ARBA00023015"/>
    </source>
</evidence>
<evidence type="ECO:0000256" key="2">
    <source>
        <dbReference type="ARBA" id="ARBA00023125"/>
    </source>
</evidence>